<protein>
    <submittedName>
        <fullName evidence="3">Efflux transporter outer membrane subunit</fullName>
    </submittedName>
</protein>
<gene>
    <name evidence="3" type="ORF">V6255_11110</name>
</gene>
<dbReference type="InterPro" id="IPR003423">
    <property type="entry name" value="OMP_efflux"/>
</dbReference>
<evidence type="ECO:0000256" key="2">
    <source>
        <dbReference type="RuleBase" id="RU362097"/>
    </source>
</evidence>
<dbReference type="EMBL" id="JBAKBA010000024">
    <property type="protein sequence ID" value="MEL0659688.1"/>
    <property type="molecule type" value="Genomic_DNA"/>
</dbReference>
<keyword evidence="2" id="KW-1134">Transmembrane beta strand</keyword>
<dbReference type="Gene3D" id="2.20.200.10">
    <property type="entry name" value="Outer membrane efflux proteins (OEP)"/>
    <property type="match status" value="1"/>
</dbReference>
<dbReference type="InterPro" id="IPR010131">
    <property type="entry name" value="MdtP/NodT-like"/>
</dbReference>
<keyword evidence="2" id="KW-0472">Membrane</keyword>
<dbReference type="SUPFAM" id="SSF56954">
    <property type="entry name" value="Outer membrane efflux proteins (OEP)"/>
    <property type="match status" value="1"/>
</dbReference>
<evidence type="ECO:0000256" key="1">
    <source>
        <dbReference type="ARBA" id="ARBA00007613"/>
    </source>
</evidence>
<evidence type="ECO:0000313" key="4">
    <source>
        <dbReference type="Proteomes" id="UP001366060"/>
    </source>
</evidence>
<dbReference type="RefSeq" id="WP_341628225.1">
    <property type="nucleotide sequence ID" value="NZ_JBAKBA010000024.1"/>
</dbReference>
<organism evidence="3 4">
    <name type="scientific">Psychromonas arctica</name>
    <dbReference type="NCBI Taxonomy" id="168275"/>
    <lineage>
        <taxon>Bacteria</taxon>
        <taxon>Pseudomonadati</taxon>
        <taxon>Pseudomonadota</taxon>
        <taxon>Gammaproteobacteria</taxon>
        <taxon>Alteromonadales</taxon>
        <taxon>Psychromonadaceae</taxon>
        <taxon>Psychromonas</taxon>
    </lineage>
</organism>
<keyword evidence="2" id="KW-0812">Transmembrane</keyword>
<proteinExistence type="inferred from homology"/>
<dbReference type="Gene3D" id="1.20.1600.10">
    <property type="entry name" value="Outer membrane efflux proteins (OEP)"/>
    <property type="match status" value="1"/>
</dbReference>
<dbReference type="PANTHER" id="PTHR30203:SF25">
    <property type="entry name" value="OUTER MEMBRANE PROTEIN-RELATED"/>
    <property type="match status" value="1"/>
</dbReference>
<comment type="caution">
    <text evidence="3">The sequence shown here is derived from an EMBL/GenBank/DDBJ whole genome shotgun (WGS) entry which is preliminary data.</text>
</comment>
<keyword evidence="2" id="KW-0449">Lipoprotein</keyword>
<dbReference type="Proteomes" id="UP001366060">
    <property type="component" value="Unassembled WGS sequence"/>
</dbReference>
<accession>A0ABU9HCQ5</accession>
<keyword evidence="4" id="KW-1185">Reference proteome</keyword>
<evidence type="ECO:0000313" key="3">
    <source>
        <dbReference type="EMBL" id="MEL0659688.1"/>
    </source>
</evidence>
<reference evidence="3 4" key="1">
    <citation type="submission" date="2024-02" db="EMBL/GenBank/DDBJ databases">
        <title>Bacteria isolated from the canopy kelp, Nereocystis luetkeana.</title>
        <authorList>
            <person name="Pfister C.A."/>
            <person name="Younker I.T."/>
            <person name="Light S.H."/>
        </authorList>
    </citation>
    <scope>NUCLEOTIDE SEQUENCE [LARGE SCALE GENOMIC DNA]</scope>
    <source>
        <strain evidence="3 4">TI.2.07</strain>
    </source>
</reference>
<keyword evidence="2" id="KW-0564">Palmitate</keyword>
<dbReference type="NCBIfam" id="TIGR01845">
    <property type="entry name" value="outer_NodT"/>
    <property type="match status" value="1"/>
</dbReference>
<comment type="similarity">
    <text evidence="1 2">Belongs to the outer membrane factor (OMF) (TC 1.B.17) family.</text>
</comment>
<dbReference type="Pfam" id="PF02321">
    <property type="entry name" value="OEP"/>
    <property type="match status" value="2"/>
</dbReference>
<sequence>MSFYHLIKQVLQLTGKMVLFSVSLLLLSGCSVGPDHSEPDNEVKISEWSTNSLQQSENLLIVSTPIKSDWWTLFEDPLLTLLEKELEKKNLDLQLAMSRIAESRAILGVTESNQSPELSVGGSYSRYGLSENGKFAALGAPTRANNFWQVGFDASWELDLWGKFDRENESAMAQLIASQYGQRGVYVAISAELARTYLQLRGVQAELELTRNNRDIAKHTLVLTESRERNGVGTRFETSTSKAELASIKAMLPQLQQRRNKLMNALALLLGEKPHALDDRLKGAIPLPSLPKEIPVGVPSELAHRRPDILKSEAELHAATADIGVAKANFYPRIAINGQLGVDAFEYQDLSSWSSRFFSIGPTVYLPIFQGEALTKKLKLTEIKQKSAAIRYRQTVLKAWHEVDNALTYTAAQVQQNTELVVAYEQNKEAFNVAERNFQEGVADYLQVLTAQRNVLVSETKLNINKTQSTLSLVNLYKALGGGWN</sequence>
<comment type="subcellular location">
    <subcellularLocation>
        <location evidence="2">Cell outer membrane</location>
        <topology evidence="2">Lipid-anchor</topology>
    </subcellularLocation>
</comment>
<dbReference type="PANTHER" id="PTHR30203">
    <property type="entry name" value="OUTER MEMBRANE CATION EFFLUX PROTEIN"/>
    <property type="match status" value="1"/>
</dbReference>
<name>A0ABU9HCQ5_9GAMM</name>